<dbReference type="HOGENOM" id="CLU_2263979_0_0_1"/>
<name>S0DPI9_GIBF5</name>
<feature type="compositionally biased region" description="Basic residues" evidence="1">
    <location>
        <begin position="55"/>
        <end position="64"/>
    </location>
</feature>
<keyword evidence="3" id="KW-1185">Reference proteome</keyword>
<evidence type="ECO:0000313" key="2">
    <source>
        <dbReference type="EMBL" id="CCT64474.1"/>
    </source>
</evidence>
<feature type="compositionally biased region" description="Basic residues" evidence="1">
    <location>
        <begin position="80"/>
        <end position="89"/>
    </location>
</feature>
<proteinExistence type="predicted"/>
<feature type="region of interest" description="Disordered" evidence="1">
    <location>
        <begin position="46"/>
        <end position="103"/>
    </location>
</feature>
<dbReference type="RefSeq" id="XP_023426555.1">
    <property type="nucleotide sequence ID" value="XM_023572431.1"/>
</dbReference>
<evidence type="ECO:0000256" key="1">
    <source>
        <dbReference type="SAM" id="MobiDB-lite"/>
    </source>
</evidence>
<dbReference type="EMBL" id="HF679024">
    <property type="protein sequence ID" value="CCT64474.1"/>
    <property type="molecule type" value="Genomic_DNA"/>
</dbReference>
<organism evidence="2 3">
    <name type="scientific">Gibberella fujikuroi (strain CBS 195.34 / IMI 58289 / NRRL A-6831)</name>
    <name type="common">Bakanae and foot rot disease fungus</name>
    <name type="synonym">Fusarium fujikuroi</name>
    <dbReference type="NCBI Taxonomy" id="1279085"/>
    <lineage>
        <taxon>Eukaryota</taxon>
        <taxon>Fungi</taxon>
        <taxon>Dikarya</taxon>
        <taxon>Ascomycota</taxon>
        <taxon>Pezizomycotina</taxon>
        <taxon>Sordariomycetes</taxon>
        <taxon>Hypocreomycetidae</taxon>
        <taxon>Hypocreales</taxon>
        <taxon>Nectriaceae</taxon>
        <taxon>Fusarium</taxon>
        <taxon>Fusarium fujikuroi species complex</taxon>
    </lineage>
</organism>
<dbReference type="GeneID" id="35397782"/>
<dbReference type="Proteomes" id="UP000016800">
    <property type="component" value="Chromosome II"/>
</dbReference>
<evidence type="ECO:0000313" key="3">
    <source>
        <dbReference type="Proteomes" id="UP000016800"/>
    </source>
</evidence>
<accession>S0DPI9</accession>
<reference evidence="2 3" key="1">
    <citation type="journal article" date="2013" name="PLoS Pathog.">
        <title>Deciphering the cryptic genome: genome-wide analyses of the rice pathogen Fusarium fujikuroi reveal complex regulation of secondary metabolism and novel metabolites.</title>
        <authorList>
            <person name="Wiemann P."/>
            <person name="Sieber C.M."/>
            <person name="von Bargen K.W."/>
            <person name="Studt L."/>
            <person name="Niehaus E.M."/>
            <person name="Espino J.J."/>
            <person name="Huss K."/>
            <person name="Michielse C.B."/>
            <person name="Albermann S."/>
            <person name="Wagner D."/>
            <person name="Bergner S.V."/>
            <person name="Connolly L.R."/>
            <person name="Fischer A."/>
            <person name="Reuter G."/>
            <person name="Kleigrewe K."/>
            <person name="Bald T."/>
            <person name="Wingfield B.D."/>
            <person name="Ophir R."/>
            <person name="Freeman S."/>
            <person name="Hippler M."/>
            <person name="Smith K.M."/>
            <person name="Brown D.W."/>
            <person name="Proctor R.H."/>
            <person name="Munsterkotter M."/>
            <person name="Freitag M."/>
            <person name="Humpf H.U."/>
            <person name="Guldener U."/>
            <person name="Tudzynski B."/>
        </authorList>
    </citation>
    <scope>NUCLEOTIDE SEQUENCE [LARGE SCALE GENOMIC DNA]</scope>
    <source>
        <strain evidence="3">CBS 195.34 / IMI 58289 / NRRL A-6831</strain>
    </source>
</reference>
<sequence length="103" mass="11578">MATYKSYTYTSDREGDFYTIDKALAEDKDKEPETFVDYERKTNKIRGSVPDVHTGKAKCKNKAKKSTEDDGGLESAINKSLRRSLRPKMGHSGSQSFPIPPDD</sequence>
<protein>
    <submittedName>
        <fullName evidence="2">Uncharacterized protein</fullName>
    </submittedName>
</protein>
<dbReference type="AlphaFoldDB" id="S0DPI9"/>
<dbReference type="VEuPathDB" id="FungiDB:FFUJ_04301"/>
<gene>
    <name evidence="2" type="ORF">FFUJ_04301</name>
</gene>